<evidence type="ECO:0008006" key="3">
    <source>
        <dbReference type="Google" id="ProtNLM"/>
    </source>
</evidence>
<evidence type="ECO:0000313" key="1">
    <source>
        <dbReference type="EMBL" id="SLN53993.1"/>
    </source>
</evidence>
<accession>A0A1X6ZL47</accession>
<gene>
    <name evidence="1" type="ORF">RUM8411_02605</name>
</gene>
<proteinExistence type="predicted"/>
<dbReference type="AlphaFoldDB" id="A0A1X6ZL47"/>
<dbReference type="EMBL" id="FWFP01000007">
    <property type="protein sequence ID" value="SLN53993.1"/>
    <property type="molecule type" value="Genomic_DNA"/>
</dbReference>
<dbReference type="Proteomes" id="UP000193778">
    <property type="component" value="Unassembled WGS sequence"/>
</dbReference>
<evidence type="ECO:0000313" key="2">
    <source>
        <dbReference type="Proteomes" id="UP000193778"/>
    </source>
</evidence>
<protein>
    <recommendedName>
        <fullName evidence="3">Glyoxalase-like domain protein</fullName>
    </recommendedName>
</protein>
<reference evidence="2" key="1">
    <citation type="submission" date="2017-03" db="EMBL/GenBank/DDBJ databases">
        <authorList>
            <person name="Rodrigo-Torres L."/>
            <person name="Arahal R.D."/>
            <person name="Lucena T."/>
        </authorList>
    </citation>
    <scope>NUCLEOTIDE SEQUENCE [LARGE SCALE GENOMIC DNA]</scope>
    <source>
        <strain evidence="2">CECT 8411</strain>
    </source>
</reference>
<sequence length="33" mass="4046">MPHINKTINYVEFLLIAPAEIRRFYETVFGWEF</sequence>
<organism evidence="1 2">
    <name type="scientific">Ruegeria meonggei</name>
    <dbReference type="NCBI Taxonomy" id="1446476"/>
    <lineage>
        <taxon>Bacteria</taxon>
        <taxon>Pseudomonadati</taxon>
        <taxon>Pseudomonadota</taxon>
        <taxon>Alphaproteobacteria</taxon>
        <taxon>Rhodobacterales</taxon>
        <taxon>Roseobacteraceae</taxon>
        <taxon>Ruegeria</taxon>
    </lineage>
</organism>
<keyword evidence="2" id="KW-1185">Reference proteome</keyword>
<name>A0A1X6ZL47_9RHOB</name>